<dbReference type="AlphaFoldDB" id="A0A379T9V9"/>
<dbReference type="Proteomes" id="UP000254741">
    <property type="component" value="Unassembled WGS sequence"/>
</dbReference>
<keyword evidence="1" id="KW-0328">Glycosyltransferase</keyword>
<sequence length="56" mass="6180">MKKKSGGDTRNFTPIRFALLCTAILLSMALLLGRVAWLQIVTPVETGETRRYALAS</sequence>
<keyword evidence="1" id="KW-0808">Transferase</keyword>
<proteinExistence type="predicted"/>
<dbReference type="GO" id="GO:0016757">
    <property type="term" value="F:glycosyltransferase activity"/>
    <property type="evidence" value="ECO:0007669"/>
    <property type="project" value="UniProtKB-KW"/>
</dbReference>
<organism evidence="1 2">
    <name type="scientific">Salmonella enterica subsp. arizonae</name>
    <dbReference type="NCBI Taxonomy" id="59203"/>
    <lineage>
        <taxon>Bacteria</taxon>
        <taxon>Pseudomonadati</taxon>
        <taxon>Pseudomonadota</taxon>
        <taxon>Gammaproteobacteria</taxon>
        <taxon>Enterobacterales</taxon>
        <taxon>Enterobacteriaceae</taxon>
        <taxon>Salmonella</taxon>
    </lineage>
</organism>
<evidence type="ECO:0000313" key="1">
    <source>
        <dbReference type="EMBL" id="SUG47402.1"/>
    </source>
</evidence>
<dbReference type="EMBL" id="UGXG01000002">
    <property type="protein sequence ID" value="SUG47402.1"/>
    <property type="molecule type" value="Genomic_DNA"/>
</dbReference>
<reference evidence="1 2" key="1">
    <citation type="submission" date="2018-06" db="EMBL/GenBank/DDBJ databases">
        <authorList>
            <consortium name="Pathogen Informatics"/>
            <person name="Doyle S."/>
        </authorList>
    </citation>
    <scope>NUCLEOTIDE SEQUENCE [LARGE SCALE GENOMIC DNA]</scope>
    <source>
        <strain evidence="1 2">NCTC8297</strain>
    </source>
</reference>
<protein>
    <submittedName>
        <fullName evidence="1">Penicillin-binding protein</fullName>
        <ecNumber evidence="1">2.4.1.129</ecNumber>
    </submittedName>
</protein>
<accession>A0A379T9V9</accession>
<name>A0A379T9V9_SALER</name>
<evidence type="ECO:0000313" key="2">
    <source>
        <dbReference type="Proteomes" id="UP000254741"/>
    </source>
</evidence>
<dbReference type="EC" id="2.4.1.129" evidence="1"/>
<gene>
    <name evidence="1" type="primary">ftsI2_1</name>
    <name evidence="1" type="ORF">NCTC8297_02669</name>
</gene>